<dbReference type="AlphaFoldDB" id="A0A9P3Q383"/>
<proteinExistence type="predicted"/>
<reference evidence="1" key="1">
    <citation type="submission" date="2022-07" db="EMBL/GenBank/DDBJ databases">
        <title>The genome of Lyophyllum shimeji provides insight into the initial evolution of ectomycorrhizal fungal genome.</title>
        <authorList>
            <person name="Kobayashi Y."/>
            <person name="Shibata T."/>
            <person name="Hirakawa H."/>
            <person name="Shigenobu S."/>
            <person name="Nishiyama T."/>
            <person name="Yamada A."/>
            <person name="Hasebe M."/>
            <person name="Kawaguchi M."/>
        </authorList>
    </citation>
    <scope>NUCLEOTIDE SEQUENCE</scope>
    <source>
        <strain evidence="1">AT787</strain>
    </source>
</reference>
<gene>
    <name evidence="1" type="ORF">LshimejAT787_3300070</name>
</gene>
<dbReference type="Proteomes" id="UP001063166">
    <property type="component" value="Unassembled WGS sequence"/>
</dbReference>
<organism evidence="1 2">
    <name type="scientific">Lyophyllum shimeji</name>
    <name type="common">Hon-shimeji</name>
    <name type="synonym">Tricholoma shimeji</name>
    <dbReference type="NCBI Taxonomy" id="47721"/>
    <lineage>
        <taxon>Eukaryota</taxon>
        <taxon>Fungi</taxon>
        <taxon>Dikarya</taxon>
        <taxon>Basidiomycota</taxon>
        <taxon>Agaricomycotina</taxon>
        <taxon>Agaricomycetes</taxon>
        <taxon>Agaricomycetidae</taxon>
        <taxon>Agaricales</taxon>
        <taxon>Tricholomatineae</taxon>
        <taxon>Lyophyllaceae</taxon>
        <taxon>Lyophyllum</taxon>
    </lineage>
</organism>
<sequence>MDLTDRITGLPVELLGEIFSCWSADFPDAPLAIRSVCRALYVVTEVTPHLWTNLKIVARDDATAAQKAAYWFTKSGACAMLLSITMDDSGGGGRYVTLSTTLAQYRTRIASLTVHAQTEKHVQLFLSSIYLSTGAPLDVSLYRYTLRLAVRVDNDYTTPDTVPLFPPLSAPLLLVLNLATPTVPDLSTINFASLQSLCIARPIRSSPVPMEMILGALSASPCLRDFHLETRFNLSSEPVQPPEHRRTPLITLLKLTSLSLRTNLNPALLNVLVLPELRALHLNALDGRRPGRAEETASALRLLLIRMDDPSVTLSNPSVERGILELALSGVAITRPCSAIARNELWEWCFRRMRSLRRITARNMDTEHLVELLAQGMGRLSAPAYMRLGHGSEGSADTGERMDDAVCPRLEYLGVPLPEASAAMKAFRVARPYVKVRALGYGFNTYSSEDALRARRLNVNVRAEETDMNGAVMDVVGSRKPTSGPLDLDARGVSAEALELSKPVEPSAVEAPPTPRVIVGGFGFGSPFARRRPRP</sequence>
<keyword evidence="2" id="KW-1185">Reference proteome</keyword>
<dbReference type="EMBL" id="BRPK01000033">
    <property type="protein sequence ID" value="GLB45856.1"/>
    <property type="molecule type" value="Genomic_DNA"/>
</dbReference>
<evidence type="ECO:0000313" key="2">
    <source>
        <dbReference type="Proteomes" id="UP001063166"/>
    </source>
</evidence>
<evidence type="ECO:0000313" key="1">
    <source>
        <dbReference type="EMBL" id="GLB45856.1"/>
    </source>
</evidence>
<dbReference type="OrthoDB" id="3006100at2759"/>
<protein>
    <recommendedName>
        <fullName evidence="3">F-box domain-containing protein</fullName>
    </recommendedName>
</protein>
<evidence type="ECO:0008006" key="3">
    <source>
        <dbReference type="Google" id="ProtNLM"/>
    </source>
</evidence>
<accession>A0A9P3Q383</accession>
<comment type="caution">
    <text evidence="1">The sequence shown here is derived from an EMBL/GenBank/DDBJ whole genome shotgun (WGS) entry which is preliminary data.</text>
</comment>
<name>A0A9P3Q383_LYOSH</name>